<dbReference type="InterPro" id="IPR001574">
    <property type="entry name" value="Ribosome_inactivat_prot"/>
</dbReference>
<evidence type="ECO:0000313" key="11">
    <source>
        <dbReference type="EMBL" id="CAD6254790.1"/>
    </source>
</evidence>
<dbReference type="Proteomes" id="UP000604825">
    <property type="component" value="Unassembled WGS sequence"/>
</dbReference>
<dbReference type="GO" id="GO:0030598">
    <property type="term" value="F:rRNA N-glycosylase activity"/>
    <property type="evidence" value="ECO:0007669"/>
    <property type="project" value="UniProtKB-EC"/>
</dbReference>
<evidence type="ECO:0000256" key="4">
    <source>
        <dbReference type="ARBA" id="ARBA00022656"/>
    </source>
</evidence>
<dbReference type="InterPro" id="IPR036041">
    <property type="entry name" value="Ribosome-inact_prot_sf"/>
</dbReference>
<feature type="region of interest" description="Disordered" evidence="10">
    <location>
        <begin position="313"/>
        <end position="341"/>
    </location>
</feature>
<dbReference type="AlphaFoldDB" id="A0A811Q2W6"/>
<feature type="region of interest" description="Disordered" evidence="10">
    <location>
        <begin position="383"/>
        <end position="421"/>
    </location>
</feature>
<dbReference type="PANTHER" id="PTHR33453">
    <property type="match status" value="1"/>
</dbReference>
<reference evidence="11" key="1">
    <citation type="submission" date="2020-10" db="EMBL/GenBank/DDBJ databases">
        <authorList>
            <person name="Han B."/>
            <person name="Lu T."/>
            <person name="Zhao Q."/>
            <person name="Huang X."/>
            <person name="Zhao Y."/>
        </authorList>
    </citation>
    <scope>NUCLEOTIDE SEQUENCE</scope>
</reference>
<evidence type="ECO:0000256" key="9">
    <source>
        <dbReference type="RuleBase" id="RU004915"/>
    </source>
</evidence>
<keyword evidence="7 9" id="KW-0652">Protein synthesis inhibitor</keyword>
<comment type="caution">
    <text evidence="11">The sequence shown here is derived from an EMBL/GenBank/DDBJ whole genome shotgun (WGS) entry which is preliminary data.</text>
</comment>
<evidence type="ECO:0000256" key="10">
    <source>
        <dbReference type="SAM" id="MobiDB-lite"/>
    </source>
</evidence>
<dbReference type="GO" id="GO:0006952">
    <property type="term" value="P:defense response"/>
    <property type="evidence" value="ECO:0007669"/>
    <property type="project" value="UniProtKB-KW"/>
</dbReference>
<dbReference type="InterPro" id="IPR016138">
    <property type="entry name" value="Ribosome_inactivat_prot_sub1"/>
</dbReference>
<sequence length="475" mass="53362">MGKENKFEGFTLRNTATLSLNGSNQEVQQNHLNFTGYLRAWCYGQGHHADVSRLFDRECVMYTTPERGSFYLVITYEGRSLVFVIDGRNLYIKGFTGPNGSYQLSLDEQEENYMLQEDLEILDFRANYHAIAPGHNVGNTLLGLHPLRKAFDCLWAHKGGKPHPMLRQSVAMISVYICEAARFQPVLDCASTSLVDDNMSRLNKISQLSKCVTSWKFLSCEIMTHINYLMAGQTPREFNNRGISRYSCIQDLFPEVRILFRDADCTVPPLNGDQCPFKDEDCPQYPVFASPVDPGLGDPKIDVSFIKPGVQSLYSHNPQSGRKRLNEHQYQKSSKRKKPTLELEETIQAARRKFYMGGGVGGPVANVPPFFIEPWAPKLTVSKPSSSIDGTVTSPKSAKRPIASVKTSPFSSGQKRNLSYSSSPVCMNGAKACEFRSAMSAIDDLVKKYSEIINSTKEVDVDNPRNYKGGRQRRR</sequence>
<dbReference type="PANTHER" id="PTHR33453:SF9">
    <property type="entry name" value="ALBUMIN B-32"/>
    <property type="match status" value="1"/>
</dbReference>
<accession>A0A811Q2W6</accession>
<evidence type="ECO:0000313" key="12">
    <source>
        <dbReference type="Proteomes" id="UP000604825"/>
    </source>
</evidence>
<evidence type="ECO:0000256" key="2">
    <source>
        <dbReference type="ARBA" id="ARBA00008544"/>
    </source>
</evidence>
<dbReference type="GO" id="GO:0017148">
    <property type="term" value="P:negative regulation of translation"/>
    <property type="evidence" value="ECO:0007669"/>
    <property type="project" value="UniProtKB-KW"/>
</dbReference>
<keyword evidence="6 9" id="KW-0611">Plant defense</keyword>
<dbReference type="Gene3D" id="3.40.420.10">
    <property type="entry name" value="Ricin (A subunit), domain 1"/>
    <property type="match status" value="1"/>
</dbReference>
<comment type="similarity">
    <text evidence="2">Belongs to the ribosome-inactivating protein family. Type 1 RIP subfamily.</text>
</comment>
<evidence type="ECO:0000256" key="1">
    <source>
        <dbReference type="ARBA" id="ARBA00000237"/>
    </source>
</evidence>
<keyword evidence="12" id="KW-1185">Reference proteome</keyword>
<keyword evidence="4 9" id="KW-0800">Toxin</keyword>
<evidence type="ECO:0000256" key="7">
    <source>
        <dbReference type="ARBA" id="ARBA00023193"/>
    </source>
</evidence>
<dbReference type="GO" id="GO:0090729">
    <property type="term" value="F:toxin activity"/>
    <property type="evidence" value="ECO:0007669"/>
    <property type="project" value="UniProtKB-KW"/>
</dbReference>
<name>A0A811Q2W6_9POAL</name>
<dbReference type="EMBL" id="CAJGYO010000009">
    <property type="protein sequence ID" value="CAD6254790.1"/>
    <property type="molecule type" value="Genomic_DNA"/>
</dbReference>
<evidence type="ECO:0000256" key="5">
    <source>
        <dbReference type="ARBA" id="ARBA00022801"/>
    </source>
</evidence>
<dbReference type="Pfam" id="PF00161">
    <property type="entry name" value="RIP"/>
    <property type="match status" value="1"/>
</dbReference>
<evidence type="ECO:0000256" key="6">
    <source>
        <dbReference type="ARBA" id="ARBA00022821"/>
    </source>
</evidence>
<organism evidence="11 12">
    <name type="scientific">Miscanthus lutarioriparius</name>
    <dbReference type="NCBI Taxonomy" id="422564"/>
    <lineage>
        <taxon>Eukaryota</taxon>
        <taxon>Viridiplantae</taxon>
        <taxon>Streptophyta</taxon>
        <taxon>Embryophyta</taxon>
        <taxon>Tracheophyta</taxon>
        <taxon>Spermatophyta</taxon>
        <taxon>Magnoliopsida</taxon>
        <taxon>Liliopsida</taxon>
        <taxon>Poales</taxon>
        <taxon>Poaceae</taxon>
        <taxon>PACMAD clade</taxon>
        <taxon>Panicoideae</taxon>
        <taxon>Andropogonodae</taxon>
        <taxon>Andropogoneae</taxon>
        <taxon>Saccharinae</taxon>
        <taxon>Miscanthus</taxon>
    </lineage>
</organism>
<feature type="compositionally biased region" description="Polar residues" evidence="10">
    <location>
        <begin position="383"/>
        <end position="396"/>
    </location>
</feature>
<proteinExistence type="inferred from homology"/>
<evidence type="ECO:0000256" key="8">
    <source>
        <dbReference type="ARBA" id="ARBA00030788"/>
    </source>
</evidence>
<keyword evidence="5 9" id="KW-0378">Hydrolase</keyword>
<feature type="compositionally biased region" description="Polar residues" evidence="10">
    <location>
        <begin position="405"/>
        <end position="421"/>
    </location>
</feature>
<dbReference type="SUPFAM" id="SSF56371">
    <property type="entry name" value="Ribosome inactivating proteins (RIP)"/>
    <property type="match status" value="1"/>
</dbReference>
<dbReference type="OrthoDB" id="696003at2759"/>
<evidence type="ECO:0000256" key="3">
    <source>
        <dbReference type="ARBA" id="ARBA00012001"/>
    </source>
</evidence>
<protein>
    <recommendedName>
        <fullName evidence="3">rRNA N-glycosylase</fullName>
        <ecNumber evidence="3">3.2.2.22</ecNumber>
    </recommendedName>
    <alternativeName>
        <fullName evidence="8">rRNA N-glycosidase</fullName>
    </alternativeName>
</protein>
<gene>
    <name evidence="11" type="ORF">NCGR_LOCUS38389</name>
</gene>
<comment type="catalytic activity">
    <reaction evidence="1 9">
        <text>Endohydrolysis of the N-glycosidic bond at one specific adenosine on the 28S rRNA.</text>
        <dbReference type="EC" id="3.2.2.22"/>
    </reaction>
</comment>
<dbReference type="EC" id="3.2.2.22" evidence="3"/>